<gene>
    <name evidence="2" type="ORF">S40285_10476</name>
</gene>
<sequence length="327" mass="37030">MARTATLDVTPVQAVELGWLPSQVHLRDLKEDWTGVTSTAERRKLQNRLNQRAHRRRRMKRGGPPASGERDTLQAAKPKDVRYDSNSIMVSQIYGHSMDHDHNCRCSEPCNSREYMQLFAQGAFASFVAGSPQPSHLPSLIQYNVHAALARNADTLGLSQLWIHYEAVSPFSPTPPDATIPVPTASVATADWPGTLQPTRLQRGVEHHPWIDLFPHPRLRDNMLRALEDPRGFCDEDELCHDLAHFGDATKQPTLLVWGAPWDVRSWEASEPLLRKWGWLLEGCGEILDATNYWRGKRGERRLTRREVEDAIAASRPKGWVVEESLC</sequence>
<evidence type="ECO:0000313" key="3">
    <source>
        <dbReference type="Proteomes" id="UP000028524"/>
    </source>
</evidence>
<dbReference type="InterPro" id="IPR021833">
    <property type="entry name" value="DUF3425"/>
</dbReference>
<protein>
    <recommendedName>
        <fullName evidence="4">BZIP domain-containing protein</fullName>
    </recommendedName>
</protein>
<evidence type="ECO:0000256" key="1">
    <source>
        <dbReference type="SAM" id="MobiDB-lite"/>
    </source>
</evidence>
<dbReference type="EMBL" id="KL660619">
    <property type="protein sequence ID" value="KFA65124.1"/>
    <property type="molecule type" value="Genomic_DNA"/>
</dbReference>
<organism evidence="2 3">
    <name type="scientific">Stachybotrys chlorohalonatus (strain IBT 40285)</name>
    <dbReference type="NCBI Taxonomy" id="1283841"/>
    <lineage>
        <taxon>Eukaryota</taxon>
        <taxon>Fungi</taxon>
        <taxon>Dikarya</taxon>
        <taxon>Ascomycota</taxon>
        <taxon>Pezizomycotina</taxon>
        <taxon>Sordariomycetes</taxon>
        <taxon>Hypocreomycetidae</taxon>
        <taxon>Hypocreales</taxon>
        <taxon>Stachybotryaceae</taxon>
        <taxon>Stachybotrys</taxon>
    </lineage>
</organism>
<feature type="compositionally biased region" description="Basic residues" evidence="1">
    <location>
        <begin position="51"/>
        <end position="61"/>
    </location>
</feature>
<dbReference type="PANTHER" id="PTHR38116:SF1">
    <property type="entry name" value="BZIP DOMAIN-CONTAINING PROTEIN"/>
    <property type="match status" value="1"/>
</dbReference>
<keyword evidence="3" id="KW-1185">Reference proteome</keyword>
<dbReference type="AlphaFoldDB" id="A0A084QMD9"/>
<dbReference type="PANTHER" id="PTHR38116">
    <property type="entry name" value="CHROMOSOME 7, WHOLE GENOME SHOTGUN SEQUENCE"/>
    <property type="match status" value="1"/>
</dbReference>
<dbReference type="Proteomes" id="UP000028524">
    <property type="component" value="Unassembled WGS sequence"/>
</dbReference>
<dbReference type="OMA" id="IMAQYEA"/>
<proteinExistence type="predicted"/>
<dbReference type="OrthoDB" id="2245989at2759"/>
<feature type="region of interest" description="Disordered" evidence="1">
    <location>
        <begin position="37"/>
        <end position="78"/>
    </location>
</feature>
<dbReference type="Pfam" id="PF11905">
    <property type="entry name" value="DUF3425"/>
    <property type="match status" value="1"/>
</dbReference>
<feature type="compositionally biased region" description="Basic and acidic residues" evidence="1">
    <location>
        <begin position="68"/>
        <end position="78"/>
    </location>
</feature>
<name>A0A084QMD9_STAC4</name>
<dbReference type="InParanoid" id="A0A084QMD9"/>
<evidence type="ECO:0000313" key="2">
    <source>
        <dbReference type="EMBL" id="KFA65124.1"/>
    </source>
</evidence>
<reference evidence="2 3" key="1">
    <citation type="journal article" date="2014" name="BMC Genomics">
        <title>Comparative genome sequencing reveals chemotype-specific gene clusters in the toxigenic black mold Stachybotrys.</title>
        <authorList>
            <person name="Semeiks J."/>
            <person name="Borek D."/>
            <person name="Otwinowski Z."/>
            <person name="Grishin N.V."/>
        </authorList>
    </citation>
    <scope>NUCLEOTIDE SEQUENCE [LARGE SCALE GENOMIC DNA]</scope>
    <source>
        <strain evidence="2 3">IBT 40285</strain>
    </source>
</reference>
<accession>A0A084QMD9</accession>
<evidence type="ECO:0008006" key="4">
    <source>
        <dbReference type="Google" id="ProtNLM"/>
    </source>
</evidence>
<dbReference type="HOGENOM" id="CLU_033726_0_0_1"/>